<dbReference type="CDD" id="cd23767">
    <property type="entry name" value="IQCD"/>
    <property type="match status" value="1"/>
</dbReference>
<dbReference type="InParanoid" id="E1ZU49"/>
<dbReference type="AlphaFoldDB" id="E1ZU49"/>
<sequence>VWSLTNIFGAPHSLQRPPGERDDLAPPQRPLPPVLASGPSAWFYFNLLVAQSQIFVPVYDVAEAQEMSSQLWNMPDLVQKSGFERVADMALAFAVLGEVDDKDERLALEERGLALSATALRFAYSYGGDGETNIKVDLRDTAAFVRDPSARVNCAMLPFSCKVDVGTKVPRAAEQGEVERLHRGATLIQRCWRRHVARASMAAATGGAPTGAAPAAAAVLAGLGRGRGPRRLDSMLAAVDTVEAGDTY</sequence>
<evidence type="ECO:0000313" key="2">
    <source>
        <dbReference type="Proteomes" id="UP000008141"/>
    </source>
</evidence>
<feature type="non-terminal residue" evidence="1">
    <location>
        <position position="248"/>
    </location>
</feature>
<dbReference type="EMBL" id="GL433899">
    <property type="protein sequence ID" value="EFN50645.1"/>
    <property type="molecule type" value="Genomic_DNA"/>
</dbReference>
<accession>E1ZU49</accession>
<protein>
    <submittedName>
        <fullName evidence="1">Uncharacterized protein</fullName>
    </submittedName>
</protein>
<dbReference type="KEGG" id="cvr:CHLNCDRAFT_144044"/>
<gene>
    <name evidence="1" type="ORF">CHLNCDRAFT_144044</name>
</gene>
<organism evidence="2">
    <name type="scientific">Chlorella variabilis</name>
    <name type="common">Green alga</name>
    <dbReference type="NCBI Taxonomy" id="554065"/>
    <lineage>
        <taxon>Eukaryota</taxon>
        <taxon>Viridiplantae</taxon>
        <taxon>Chlorophyta</taxon>
        <taxon>core chlorophytes</taxon>
        <taxon>Trebouxiophyceae</taxon>
        <taxon>Chlorellales</taxon>
        <taxon>Chlorellaceae</taxon>
        <taxon>Chlorella clade</taxon>
        <taxon>Chlorella</taxon>
    </lineage>
</organism>
<proteinExistence type="predicted"/>
<reference evidence="1 2" key="1">
    <citation type="journal article" date="2010" name="Plant Cell">
        <title>The Chlorella variabilis NC64A genome reveals adaptation to photosymbiosis, coevolution with viruses, and cryptic sex.</title>
        <authorList>
            <person name="Blanc G."/>
            <person name="Duncan G."/>
            <person name="Agarkova I."/>
            <person name="Borodovsky M."/>
            <person name="Gurnon J."/>
            <person name="Kuo A."/>
            <person name="Lindquist E."/>
            <person name="Lucas S."/>
            <person name="Pangilinan J."/>
            <person name="Polle J."/>
            <person name="Salamov A."/>
            <person name="Terry A."/>
            <person name="Yamada T."/>
            <person name="Dunigan D.D."/>
            <person name="Grigoriev I.V."/>
            <person name="Claverie J.M."/>
            <person name="Van Etten J.L."/>
        </authorList>
    </citation>
    <scope>NUCLEOTIDE SEQUENCE [LARGE SCALE GENOMIC DNA]</scope>
    <source>
        <strain evidence="1 2">NC64A</strain>
    </source>
</reference>
<name>E1ZU49_CHLVA</name>
<dbReference type="RefSeq" id="XP_005842763.1">
    <property type="nucleotide sequence ID" value="XM_005842704.1"/>
</dbReference>
<feature type="non-terminal residue" evidence="1">
    <location>
        <position position="1"/>
    </location>
</feature>
<dbReference type="Proteomes" id="UP000008141">
    <property type="component" value="Unassembled WGS sequence"/>
</dbReference>
<dbReference type="GeneID" id="17350078"/>
<evidence type="ECO:0000313" key="1">
    <source>
        <dbReference type="EMBL" id="EFN50645.1"/>
    </source>
</evidence>
<keyword evidence="2" id="KW-1185">Reference proteome</keyword>